<feature type="region of interest" description="Disordered" evidence="1">
    <location>
        <begin position="89"/>
        <end position="180"/>
    </location>
</feature>
<dbReference type="Pfam" id="PF11167">
    <property type="entry name" value="DUF2953"/>
    <property type="match status" value="1"/>
</dbReference>
<name>A0AB73TAU0_9FIRM</name>
<dbReference type="AlphaFoldDB" id="A0AB73TAU0"/>
<evidence type="ECO:0000313" key="4">
    <source>
        <dbReference type="Proteomes" id="UP000245412"/>
    </source>
</evidence>
<comment type="caution">
    <text evidence="3">The sequence shown here is derived from an EMBL/GenBank/DDBJ whole genome shotgun (WGS) entry which is preliminary data.</text>
</comment>
<dbReference type="RefSeq" id="WP_109624750.1">
    <property type="nucleotide sequence ID" value="NZ_JANKBI010000001.1"/>
</dbReference>
<dbReference type="EMBL" id="QGGY01000001">
    <property type="protein sequence ID" value="PWJ79362.1"/>
    <property type="molecule type" value="Genomic_DNA"/>
</dbReference>
<proteinExistence type="predicted"/>
<organism evidence="3 4">
    <name type="scientific">Murimonas intestini</name>
    <dbReference type="NCBI Taxonomy" id="1337051"/>
    <lineage>
        <taxon>Bacteria</taxon>
        <taxon>Bacillati</taxon>
        <taxon>Bacillota</taxon>
        <taxon>Clostridia</taxon>
        <taxon>Lachnospirales</taxon>
        <taxon>Lachnospiraceae</taxon>
        <taxon>Murimonas</taxon>
    </lineage>
</organism>
<evidence type="ECO:0000256" key="1">
    <source>
        <dbReference type="SAM" id="MobiDB-lite"/>
    </source>
</evidence>
<feature type="compositionally biased region" description="Basic and acidic residues" evidence="1">
    <location>
        <begin position="124"/>
        <end position="169"/>
    </location>
</feature>
<evidence type="ECO:0008006" key="5">
    <source>
        <dbReference type="Google" id="ProtNLM"/>
    </source>
</evidence>
<keyword evidence="2" id="KW-0812">Transmembrane</keyword>
<protein>
    <recommendedName>
        <fullName evidence="5">DUF2953 domain-containing protein</fullName>
    </recommendedName>
</protein>
<accession>A0AB73TAU0</accession>
<dbReference type="Proteomes" id="UP000245412">
    <property type="component" value="Unassembled WGS sequence"/>
</dbReference>
<dbReference type="InterPro" id="IPR021338">
    <property type="entry name" value="DUF2953"/>
</dbReference>
<sequence length="350" mass="39613">MLHIILAILKIIGILLAVVLGLLVLGVLLILFVPLRYQLDFERGTGSNLARGKFGWLAHLILVTAKLENNKPYVTVRICGFTKQLLPAAEKKEKPPGKRKKSKNSEDSEDGEYDSGPGQDQELPADKKRLPEKEASKPENAPKEESVPEKPKEVKAVLAKEPEKEEDVKSGQIGSSAERPGPLEKIKRLYNKVKTAVLKIYGILVHIPEIPGKLLKKWQGIQNKAEAVRKKAEHYISIWKDEGTQAVFMLSKDQIRFLWKHLHPRKIQGKLRYGFEDPSITGMVTGGLYIILPMSFYEVELLPEFEPDKPLILEGKLLIKGHVRLCHVAKTVWILFRNKDLRKLIKQLKA</sequence>
<evidence type="ECO:0000256" key="2">
    <source>
        <dbReference type="SAM" id="Phobius"/>
    </source>
</evidence>
<reference evidence="3 4" key="1">
    <citation type="submission" date="2018-05" db="EMBL/GenBank/DDBJ databases">
        <authorList>
            <person name="Goeker M."/>
            <person name="Huntemann M."/>
            <person name="Clum A."/>
            <person name="Pillay M."/>
            <person name="Palaniappan K."/>
            <person name="Varghese N."/>
            <person name="Mikhailova N."/>
            <person name="Stamatis D."/>
            <person name="Reddy T."/>
            <person name="Daum C."/>
            <person name="Shapiro N."/>
            <person name="Ivanova N."/>
            <person name="Kyrpides N."/>
            <person name="Woyke T."/>
        </authorList>
    </citation>
    <scope>NUCLEOTIDE SEQUENCE [LARGE SCALE GENOMIC DNA]</scope>
    <source>
        <strain evidence="3 4">DSM 26524</strain>
    </source>
</reference>
<keyword evidence="2" id="KW-1133">Transmembrane helix</keyword>
<evidence type="ECO:0000313" key="3">
    <source>
        <dbReference type="EMBL" id="PWJ79362.1"/>
    </source>
</evidence>
<keyword evidence="4" id="KW-1185">Reference proteome</keyword>
<gene>
    <name evidence="3" type="ORF">C7383_101743</name>
</gene>
<keyword evidence="2" id="KW-0472">Membrane</keyword>
<feature type="transmembrane region" description="Helical" evidence="2">
    <location>
        <begin position="6"/>
        <end position="33"/>
    </location>
</feature>